<feature type="non-terminal residue" evidence="5">
    <location>
        <position position="1"/>
    </location>
</feature>
<evidence type="ECO:0000256" key="1">
    <source>
        <dbReference type="ARBA" id="ARBA00001968"/>
    </source>
</evidence>
<evidence type="ECO:0000313" key="5">
    <source>
        <dbReference type="EMBL" id="CAK6984328.1"/>
    </source>
</evidence>
<reference evidence="5 6" key="1">
    <citation type="submission" date="2024-01" db="EMBL/GenBank/DDBJ databases">
        <authorList>
            <person name="Alioto T."/>
            <person name="Alioto T."/>
            <person name="Gomez Garrido J."/>
        </authorList>
    </citation>
    <scope>NUCLEOTIDE SEQUENCE [LARGE SCALE GENOMIC DNA]</scope>
</reference>
<dbReference type="AlphaFoldDB" id="A0AAV1QL95"/>
<dbReference type="PANTHER" id="PTHR23080">
    <property type="entry name" value="THAP DOMAIN PROTEIN"/>
    <property type="match status" value="1"/>
</dbReference>
<dbReference type="InterPro" id="IPR027805">
    <property type="entry name" value="Transposase_HTH_dom"/>
</dbReference>
<protein>
    <submittedName>
        <fullName evidence="5">Uncharacterized protein LOC126397490</fullName>
    </submittedName>
</protein>
<dbReference type="InterPro" id="IPR027806">
    <property type="entry name" value="HARBI1_dom"/>
</dbReference>
<dbReference type="GO" id="GO:0046872">
    <property type="term" value="F:metal ion binding"/>
    <property type="evidence" value="ECO:0007669"/>
    <property type="project" value="UniProtKB-KW"/>
</dbReference>
<dbReference type="Proteomes" id="UP001314229">
    <property type="component" value="Unassembled WGS sequence"/>
</dbReference>
<dbReference type="Pfam" id="PF13359">
    <property type="entry name" value="DDE_Tnp_4"/>
    <property type="match status" value="1"/>
</dbReference>
<evidence type="ECO:0000256" key="2">
    <source>
        <dbReference type="ARBA" id="ARBA00022723"/>
    </source>
</evidence>
<dbReference type="PANTHER" id="PTHR23080:SF143">
    <property type="entry name" value="SI:DKEY-56D12.4"/>
    <property type="match status" value="1"/>
</dbReference>
<dbReference type="Pfam" id="PF13613">
    <property type="entry name" value="HTH_Tnp_4"/>
    <property type="match status" value="1"/>
</dbReference>
<dbReference type="EMBL" id="CAWUFR010001759">
    <property type="protein sequence ID" value="CAK6984328.1"/>
    <property type="molecule type" value="Genomic_DNA"/>
</dbReference>
<sequence length="263" mass="30078">KKRRRCLQPSNTNTSCDEHAAMESDVSNWENTSLPRCDVGIQCPGIVDHSYSSNKNKSMIDSATQTDPAASVSAHDFNDKDYKCYTGLGLKSFWQLVYVLIALHSQLKLMNLAVHEQVVLVLTSLCLGLMFKDLGKRFGISRSTAFEIFTFWRPILAKCMREKVIAWLPRDTLSRMRAQIFMRQYLKVTCIIDCTEIFVQKPMNLMKLSQTYSNYKHHNTYKVLYCIAPNGYVMFDEIVSICGISIDEHLWDTDENVQCVGGD</sequence>
<accession>A0AAV1QL95</accession>
<organism evidence="5 6">
    <name type="scientific">Scomber scombrus</name>
    <name type="common">Atlantic mackerel</name>
    <name type="synonym">Scomber vernalis</name>
    <dbReference type="NCBI Taxonomy" id="13677"/>
    <lineage>
        <taxon>Eukaryota</taxon>
        <taxon>Metazoa</taxon>
        <taxon>Chordata</taxon>
        <taxon>Craniata</taxon>
        <taxon>Vertebrata</taxon>
        <taxon>Euteleostomi</taxon>
        <taxon>Actinopterygii</taxon>
        <taxon>Neopterygii</taxon>
        <taxon>Teleostei</taxon>
        <taxon>Neoteleostei</taxon>
        <taxon>Acanthomorphata</taxon>
        <taxon>Pelagiaria</taxon>
        <taxon>Scombriformes</taxon>
        <taxon>Scombridae</taxon>
        <taxon>Scomber</taxon>
    </lineage>
</organism>
<evidence type="ECO:0000259" key="3">
    <source>
        <dbReference type="Pfam" id="PF13359"/>
    </source>
</evidence>
<feature type="domain" description="Transposase Helix-turn-helix" evidence="4">
    <location>
        <begin position="112"/>
        <end position="161"/>
    </location>
</feature>
<feature type="domain" description="DDE Tnp4" evidence="3">
    <location>
        <begin position="192"/>
        <end position="238"/>
    </location>
</feature>
<proteinExistence type="predicted"/>
<keyword evidence="6" id="KW-1185">Reference proteome</keyword>
<comment type="cofactor">
    <cofactor evidence="1">
        <name>a divalent metal cation</name>
        <dbReference type="ChEBI" id="CHEBI:60240"/>
    </cofactor>
</comment>
<evidence type="ECO:0000259" key="4">
    <source>
        <dbReference type="Pfam" id="PF13613"/>
    </source>
</evidence>
<keyword evidence="2" id="KW-0479">Metal-binding</keyword>
<gene>
    <name evidence="5" type="ORF">FSCOSCO3_A030934</name>
</gene>
<comment type="caution">
    <text evidence="5">The sequence shown here is derived from an EMBL/GenBank/DDBJ whole genome shotgun (WGS) entry which is preliminary data.</text>
</comment>
<name>A0AAV1QL95_SCOSC</name>
<evidence type="ECO:0000313" key="6">
    <source>
        <dbReference type="Proteomes" id="UP001314229"/>
    </source>
</evidence>